<dbReference type="STRING" id="1608583.BN1356_01558"/>
<dbReference type="RefSeq" id="WP_093650782.1">
    <property type="nucleotide sequence ID" value="NZ_CTEN01000003.1"/>
</dbReference>
<gene>
    <name evidence="1" type="ORF">BN1356_01558</name>
</gene>
<reference evidence="2" key="1">
    <citation type="submission" date="2015-03" db="EMBL/GenBank/DDBJ databases">
        <authorList>
            <person name="Urmite Genomes"/>
        </authorList>
    </citation>
    <scope>NUCLEOTIDE SEQUENCE [LARGE SCALE GENOMIC DNA]</scope>
    <source>
        <strain evidence="2">FF10</strain>
    </source>
</reference>
<evidence type="ECO:0000313" key="2">
    <source>
        <dbReference type="Proteomes" id="UP000198604"/>
    </source>
</evidence>
<organism evidence="1 2">
    <name type="scientific">Streptococcus varani</name>
    <dbReference type="NCBI Taxonomy" id="1608583"/>
    <lineage>
        <taxon>Bacteria</taxon>
        <taxon>Bacillati</taxon>
        <taxon>Bacillota</taxon>
        <taxon>Bacilli</taxon>
        <taxon>Lactobacillales</taxon>
        <taxon>Streptococcaceae</taxon>
        <taxon>Streptococcus</taxon>
    </lineage>
</organism>
<proteinExistence type="predicted"/>
<keyword evidence="2" id="KW-1185">Reference proteome</keyword>
<protein>
    <submittedName>
        <fullName evidence="1">Uncharacterized protein</fullName>
    </submittedName>
</protein>
<dbReference type="AlphaFoldDB" id="A0A0E4CT23"/>
<evidence type="ECO:0000313" key="1">
    <source>
        <dbReference type="EMBL" id="CQR25215.1"/>
    </source>
</evidence>
<dbReference type="Proteomes" id="UP000198604">
    <property type="component" value="Unassembled WGS sequence"/>
</dbReference>
<dbReference type="EMBL" id="CTEN01000003">
    <property type="protein sequence ID" value="CQR25215.1"/>
    <property type="molecule type" value="Genomic_DNA"/>
</dbReference>
<name>A0A0E4CT23_9STRE</name>
<sequence length="100" mass="11277">MCINCGIISDLFNATKQNPIIGSKRVYQLLLEMHTRGRLLVHTAAATSFEHLAAFLKTSQESEGYFYFECPRCGAYFHFSMDKEGQTAYGHVNQIPAQVL</sequence>
<accession>A0A0E4CT23</accession>